<dbReference type="Proteomes" id="UP000255168">
    <property type="component" value="Chromosome I"/>
</dbReference>
<accession>A0A375HDE0</accession>
<evidence type="ECO:0000313" key="1">
    <source>
        <dbReference type="EMBL" id="SOZ36452.1"/>
    </source>
</evidence>
<evidence type="ECO:0000313" key="4">
    <source>
        <dbReference type="Proteomes" id="UP000256710"/>
    </source>
</evidence>
<proteinExistence type="predicted"/>
<dbReference type="EMBL" id="OFTC01000021">
    <property type="protein sequence ID" value="SOZ36452.1"/>
    <property type="molecule type" value="Genomic_DNA"/>
</dbReference>
<dbReference type="Proteomes" id="UP000256710">
    <property type="component" value="Unassembled WGS sequence"/>
</dbReference>
<organism evidence="2 3">
    <name type="scientific">Cupriavidus neocaledonicus</name>
    <dbReference type="NCBI Taxonomy" id="1040979"/>
    <lineage>
        <taxon>Bacteria</taxon>
        <taxon>Pseudomonadati</taxon>
        <taxon>Pseudomonadota</taxon>
        <taxon>Betaproteobacteria</taxon>
        <taxon>Burkholderiales</taxon>
        <taxon>Burkholderiaceae</taxon>
        <taxon>Cupriavidus</taxon>
    </lineage>
</organism>
<protein>
    <submittedName>
        <fullName evidence="2">Uncharacterized protein</fullName>
    </submittedName>
</protein>
<sequence length="70" mass="7678">MDEACGQPRPSLGITGGQAVSRLWMRCGTYTDNSRGRAAYVYLAAVLSRQIRVIPEPLSLLQVTDPEGKR</sequence>
<evidence type="ECO:0000313" key="2">
    <source>
        <dbReference type="EMBL" id="SPD48413.1"/>
    </source>
</evidence>
<dbReference type="EMBL" id="LT984806">
    <property type="protein sequence ID" value="SPD48413.1"/>
    <property type="molecule type" value="Genomic_DNA"/>
</dbReference>
<dbReference type="AlphaFoldDB" id="A0A375HDE0"/>
<reference evidence="3 4" key="1">
    <citation type="submission" date="2018-01" db="EMBL/GenBank/DDBJ databases">
        <authorList>
            <person name="Clerissi C."/>
        </authorList>
    </citation>
    <scope>NUCLEOTIDE SEQUENCE [LARGE SCALE GENOMIC DNA]</scope>
    <source>
        <strain evidence="1">Cupriavidus taiwanensis STM 6082</strain>
        <strain evidence="2">Cupriavidus taiwanensis STM 6160</strain>
    </source>
</reference>
<evidence type="ECO:0000313" key="3">
    <source>
        <dbReference type="Proteomes" id="UP000255168"/>
    </source>
</evidence>
<keyword evidence="4" id="KW-1185">Reference proteome</keyword>
<name>A0A375HDE0_9BURK</name>
<gene>
    <name evidence="1" type="ORF">CBM2605_A280043</name>
    <name evidence="2" type="ORF">CBM2607_20407</name>
</gene>